<dbReference type="EMBL" id="JAUHJS010000001">
    <property type="protein sequence ID" value="MDN4163968.1"/>
    <property type="molecule type" value="Genomic_DNA"/>
</dbReference>
<proteinExistence type="predicted"/>
<dbReference type="Proteomes" id="UP001168552">
    <property type="component" value="Unassembled WGS sequence"/>
</dbReference>
<evidence type="ECO:0000313" key="1">
    <source>
        <dbReference type="EMBL" id="MDN4163968.1"/>
    </source>
</evidence>
<protein>
    <submittedName>
        <fullName evidence="1">Uncharacterized protein</fullName>
    </submittedName>
</protein>
<accession>A0ABT8F103</accession>
<name>A0ABT8F103_9BACT</name>
<gene>
    <name evidence="1" type="ORF">QWY31_00565</name>
</gene>
<organism evidence="1 2">
    <name type="scientific">Shiella aurantiaca</name>
    <dbReference type="NCBI Taxonomy" id="3058365"/>
    <lineage>
        <taxon>Bacteria</taxon>
        <taxon>Pseudomonadati</taxon>
        <taxon>Bacteroidota</taxon>
        <taxon>Cytophagia</taxon>
        <taxon>Cytophagales</taxon>
        <taxon>Shiellaceae</taxon>
        <taxon>Shiella</taxon>
    </lineage>
</organism>
<sequence length="66" mass="7919">MEQFKVLEIQYKEGIQTSLFEPYSANSAQKLEEVLNSIALKYPWWHMWSIGFVRDKFIVCLKKYKS</sequence>
<evidence type="ECO:0000313" key="2">
    <source>
        <dbReference type="Proteomes" id="UP001168552"/>
    </source>
</evidence>
<comment type="caution">
    <text evidence="1">The sequence shown here is derived from an EMBL/GenBank/DDBJ whole genome shotgun (WGS) entry which is preliminary data.</text>
</comment>
<keyword evidence="2" id="KW-1185">Reference proteome</keyword>
<reference evidence="1" key="1">
    <citation type="submission" date="2023-06" db="EMBL/GenBank/DDBJ databases">
        <title>Cytophagales bacterium Strain LB-30, isolated from soil.</title>
        <authorList>
            <person name="Liu B."/>
        </authorList>
    </citation>
    <scope>NUCLEOTIDE SEQUENCE</scope>
    <source>
        <strain evidence="1">LB-30</strain>
    </source>
</reference>
<dbReference type="RefSeq" id="WP_320002497.1">
    <property type="nucleotide sequence ID" value="NZ_JAUHJS010000001.1"/>
</dbReference>